<dbReference type="Pfam" id="PF01535">
    <property type="entry name" value="PPR"/>
    <property type="match status" value="4"/>
</dbReference>
<evidence type="ECO:0000313" key="3">
    <source>
        <dbReference type="EMBL" id="EFJ08379.1"/>
    </source>
</evidence>
<sequence>MPLHDLVSSTVAISRLPTDEVLRILESMPIHDAAPWNAILGSYLRDGDRLSAYRLFDRMPLRNLISWNTLLTASIEEGSSPLERIFHSMPKRNSVSWNALLAAYAQRGQMSQAANVLDLMPERSVVSWTVMILACCACVDSATWMLQSMPAHSLVTWTTMLAVYAQLGHPDRAKILFDKMPYRDLVCWNTLIAAYGHGGEVDLVPRVFDLMPMRDLIAWSACIAANSCCGRLWDSFSLFWAMVLQGIAPNEVVLQCILSCCSHAGDLDAGIHCFRSMIVDHALDLSKEHYSCIVDLLGRAGQLGPARDLLEHMPFVPDVEWTSLTIHHYSSHTWRAGKWSLILPPGQIVLDAAFA</sequence>
<dbReference type="STRING" id="88036.D8T4L6"/>
<dbReference type="Gene3D" id="1.25.40.10">
    <property type="entry name" value="Tetratricopeptide repeat domain"/>
    <property type="match status" value="3"/>
</dbReference>
<dbReference type="KEGG" id="smo:SELMODRAFT_131822"/>
<dbReference type="PANTHER" id="PTHR47926">
    <property type="entry name" value="PENTATRICOPEPTIDE REPEAT-CONTAINING PROTEIN"/>
    <property type="match status" value="1"/>
</dbReference>
<dbReference type="GO" id="GO:0003723">
    <property type="term" value="F:RNA binding"/>
    <property type="evidence" value="ECO:0007669"/>
    <property type="project" value="InterPro"/>
</dbReference>
<dbReference type="NCBIfam" id="TIGR00756">
    <property type="entry name" value="PPR"/>
    <property type="match status" value="2"/>
</dbReference>
<keyword evidence="4" id="KW-1185">Reference proteome</keyword>
<dbReference type="GO" id="GO:0048731">
    <property type="term" value="P:system development"/>
    <property type="evidence" value="ECO:0007669"/>
    <property type="project" value="UniProtKB-ARBA"/>
</dbReference>
<evidence type="ECO:0000313" key="4">
    <source>
        <dbReference type="Proteomes" id="UP000001514"/>
    </source>
</evidence>
<reference evidence="3 4" key="1">
    <citation type="journal article" date="2011" name="Science">
        <title>The Selaginella genome identifies genetic changes associated with the evolution of vascular plants.</title>
        <authorList>
            <person name="Banks J.A."/>
            <person name="Nishiyama T."/>
            <person name="Hasebe M."/>
            <person name="Bowman J.L."/>
            <person name="Gribskov M."/>
            <person name="dePamphilis C."/>
            <person name="Albert V.A."/>
            <person name="Aono N."/>
            <person name="Aoyama T."/>
            <person name="Ambrose B.A."/>
            <person name="Ashton N.W."/>
            <person name="Axtell M.J."/>
            <person name="Barker E."/>
            <person name="Barker M.S."/>
            <person name="Bennetzen J.L."/>
            <person name="Bonawitz N.D."/>
            <person name="Chapple C."/>
            <person name="Cheng C."/>
            <person name="Correa L.G."/>
            <person name="Dacre M."/>
            <person name="DeBarry J."/>
            <person name="Dreyer I."/>
            <person name="Elias M."/>
            <person name="Engstrom E.M."/>
            <person name="Estelle M."/>
            <person name="Feng L."/>
            <person name="Finet C."/>
            <person name="Floyd S.K."/>
            <person name="Frommer W.B."/>
            <person name="Fujita T."/>
            <person name="Gramzow L."/>
            <person name="Gutensohn M."/>
            <person name="Harholt J."/>
            <person name="Hattori M."/>
            <person name="Heyl A."/>
            <person name="Hirai T."/>
            <person name="Hiwatashi Y."/>
            <person name="Ishikawa M."/>
            <person name="Iwata M."/>
            <person name="Karol K.G."/>
            <person name="Koehler B."/>
            <person name="Kolukisaoglu U."/>
            <person name="Kubo M."/>
            <person name="Kurata T."/>
            <person name="Lalonde S."/>
            <person name="Li K."/>
            <person name="Li Y."/>
            <person name="Litt A."/>
            <person name="Lyons E."/>
            <person name="Manning G."/>
            <person name="Maruyama T."/>
            <person name="Michael T.P."/>
            <person name="Mikami K."/>
            <person name="Miyazaki S."/>
            <person name="Morinaga S."/>
            <person name="Murata T."/>
            <person name="Mueller-Roeber B."/>
            <person name="Nelson D.R."/>
            <person name="Obara M."/>
            <person name="Oguri Y."/>
            <person name="Olmstead R.G."/>
            <person name="Onodera N."/>
            <person name="Petersen B.L."/>
            <person name="Pils B."/>
            <person name="Prigge M."/>
            <person name="Rensing S.A."/>
            <person name="Riano-Pachon D.M."/>
            <person name="Roberts A.W."/>
            <person name="Sato Y."/>
            <person name="Scheller H.V."/>
            <person name="Schulz B."/>
            <person name="Schulz C."/>
            <person name="Shakirov E.V."/>
            <person name="Shibagaki N."/>
            <person name="Shinohara N."/>
            <person name="Shippen D.E."/>
            <person name="Soerensen I."/>
            <person name="Sotooka R."/>
            <person name="Sugimoto N."/>
            <person name="Sugita M."/>
            <person name="Sumikawa N."/>
            <person name="Tanurdzic M."/>
            <person name="Theissen G."/>
            <person name="Ulvskov P."/>
            <person name="Wakazuki S."/>
            <person name="Weng J.K."/>
            <person name="Willats W.W."/>
            <person name="Wipf D."/>
            <person name="Wolf P.G."/>
            <person name="Yang L."/>
            <person name="Zimmer A.D."/>
            <person name="Zhu Q."/>
            <person name="Mitros T."/>
            <person name="Hellsten U."/>
            <person name="Loque D."/>
            <person name="Otillar R."/>
            <person name="Salamov A."/>
            <person name="Schmutz J."/>
            <person name="Shapiro H."/>
            <person name="Lindquist E."/>
            <person name="Lucas S."/>
            <person name="Rokhsar D."/>
            <person name="Grigoriev I.V."/>
        </authorList>
    </citation>
    <scope>NUCLEOTIDE SEQUENCE [LARGE SCALE GENOMIC DNA]</scope>
</reference>
<evidence type="ECO:0008006" key="5">
    <source>
        <dbReference type="Google" id="ProtNLM"/>
    </source>
</evidence>
<dbReference type="Gramene" id="EFJ08379">
    <property type="protein sequence ID" value="EFJ08379"/>
    <property type="gene ID" value="SELMODRAFT_131822"/>
</dbReference>
<dbReference type="HOGENOM" id="CLU_002706_0_0_1"/>
<dbReference type="eggNOG" id="KOG4197">
    <property type="taxonomic scope" value="Eukaryota"/>
</dbReference>
<dbReference type="AlphaFoldDB" id="D8T4L6"/>
<dbReference type="FunFam" id="1.25.40.10:FF:000158">
    <property type="entry name" value="pentatricopeptide repeat-containing protein At2g33680"/>
    <property type="match status" value="1"/>
</dbReference>
<gene>
    <name evidence="3" type="ORF">SELMODRAFT_131822</name>
</gene>
<feature type="repeat" description="PPR" evidence="2">
    <location>
        <begin position="93"/>
        <end position="127"/>
    </location>
</feature>
<protein>
    <recommendedName>
        <fullName evidence="5">Pentatricopeptide repeat-containing protein</fullName>
    </recommendedName>
</protein>
<dbReference type="InterPro" id="IPR011990">
    <property type="entry name" value="TPR-like_helical_dom_sf"/>
</dbReference>
<feature type="repeat" description="PPR" evidence="2">
    <location>
        <begin position="153"/>
        <end position="187"/>
    </location>
</feature>
<dbReference type="InterPro" id="IPR046960">
    <property type="entry name" value="PPR_At4g14850-like_plant"/>
</dbReference>
<dbReference type="GO" id="GO:0009451">
    <property type="term" value="P:RNA modification"/>
    <property type="evidence" value="ECO:0007669"/>
    <property type="project" value="InterPro"/>
</dbReference>
<keyword evidence="1" id="KW-0677">Repeat</keyword>
<evidence type="ECO:0000256" key="1">
    <source>
        <dbReference type="ARBA" id="ARBA00022737"/>
    </source>
</evidence>
<evidence type="ECO:0000256" key="2">
    <source>
        <dbReference type="PROSITE-ProRule" id="PRU00708"/>
    </source>
</evidence>
<name>D8T4L6_SELML</name>
<dbReference type="InterPro" id="IPR002885">
    <property type="entry name" value="PPR_rpt"/>
</dbReference>
<proteinExistence type="predicted"/>
<organism evidence="4">
    <name type="scientific">Selaginella moellendorffii</name>
    <name type="common">Spikemoss</name>
    <dbReference type="NCBI Taxonomy" id="88036"/>
    <lineage>
        <taxon>Eukaryota</taxon>
        <taxon>Viridiplantae</taxon>
        <taxon>Streptophyta</taxon>
        <taxon>Embryophyta</taxon>
        <taxon>Tracheophyta</taxon>
        <taxon>Lycopodiopsida</taxon>
        <taxon>Selaginellales</taxon>
        <taxon>Selaginellaceae</taxon>
        <taxon>Selaginella</taxon>
    </lineage>
</organism>
<dbReference type="OrthoDB" id="1436350at2759"/>
<feature type="repeat" description="PPR" evidence="2">
    <location>
        <begin position="32"/>
        <end position="66"/>
    </location>
</feature>
<dbReference type="PROSITE" id="PS51375">
    <property type="entry name" value="PPR"/>
    <property type="match status" value="3"/>
</dbReference>
<accession>D8T4L6</accession>
<dbReference type="Pfam" id="PF13041">
    <property type="entry name" value="PPR_2"/>
    <property type="match status" value="1"/>
</dbReference>
<dbReference type="InParanoid" id="D8T4L6"/>
<dbReference type="EMBL" id="GL377674">
    <property type="protein sequence ID" value="EFJ08379.1"/>
    <property type="molecule type" value="Genomic_DNA"/>
</dbReference>
<dbReference type="Proteomes" id="UP000001514">
    <property type="component" value="Unassembled WGS sequence"/>
</dbReference>
<dbReference type="PANTHER" id="PTHR47926:SF533">
    <property type="entry name" value="DYW DOMAIN-CONTAINING PROTEIN"/>
    <property type="match status" value="1"/>
</dbReference>